<evidence type="ECO:0000256" key="1">
    <source>
        <dbReference type="ARBA" id="ARBA00004123"/>
    </source>
</evidence>
<dbReference type="PANTHER" id="PTHR46711">
    <property type="entry name" value="HISTONE-LYSINE N-METHYLTRANSFERASE SETD2"/>
    <property type="match status" value="1"/>
</dbReference>
<evidence type="ECO:0000313" key="12">
    <source>
        <dbReference type="EMBL" id="MBW18220.1"/>
    </source>
</evidence>
<keyword evidence="5" id="KW-0949">S-adenosyl-L-methionine</keyword>
<feature type="domain" description="SET" evidence="10">
    <location>
        <begin position="1"/>
        <end position="77"/>
    </location>
</feature>
<dbReference type="GO" id="GO:0006355">
    <property type="term" value="P:regulation of DNA-templated transcription"/>
    <property type="evidence" value="ECO:0007669"/>
    <property type="project" value="InterPro"/>
</dbReference>
<dbReference type="InterPro" id="IPR013257">
    <property type="entry name" value="SRI"/>
</dbReference>
<keyword evidence="8" id="KW-0539">Nucleus</keyword>
<dbReference type="AlphaFoldDB" id="A0A2H8TWC6"/>
<evidence type="ECO:0000256" key="4">
    <source>
        <dbReference type="ARBA" id="ARBA00022679"/>
    </source>
</evidence>
<keyword evidence="6" id="KW-0805">Transcription regulation</keyword>
<dbReference type="InterPro" id="IPR042294">
    <property type="entry name" value="SETD2_animal"/>
</dbReference>
<evidence type="ECO:0000256" key="6">
    <source>
        <dbReference type="ARBA" id="ARBA00023015"/>
    </source>
</evidence>
<organism evidence="12">
    <name type="scientific">Melanaphis sacchari</name>
    <dbReference type="NCBI Taxonomy" id="742174"/>
    <lineage>
        <taxon>Eukaryota</taxon>
        <taxon>Metazoa</taxon>
        <taxon>Ecdysozoa</taxon>
        <taxon>Arthropoda</taxon>
        <taxon>Hexapoda</taxon>
        <taxon>Insecta</taxon>
        <taxon>Pterygota</taxon>
        <taxon>Neoptera</taxon>
        <taxon>Paraneoptera</taxon>
        <taxon>Hemiptera</taxon>
        <taxon>Sternorrhyncha</taxon>
        <taxon>Aphidomorpha</taxon>
        <taxon>Aphidoidea</taxon>
        <taxon>Aphididae</taxon>
        <taxon>Aphidini</taxon>
        <taxon>Melanaphis</taxon>
    </lineage>
</organism>
<evidence type="ECO:0000259" key="11">
    <source>
        <dbReference type="PROSITE" id="PS50868"/>
    </source>
</evidence>
<dbReference type="PANTHER" id="PTHR46711:SF1">
    <property type="entry name" value="HISTONE-LYSINE N-METHYLTRANSFERASE SETD2"/>
    <property type="match status" value="1"/>
</dbReference>
<dbReference type="InterPro" id="IPR038190">
    <property type="entry name" value="SRI_sf"/>
</dbReference>
<dbReference type="SMART" id="SM00508">
    <property type="entry name" value="PostSET"/>
    <property type="match status" value="1"/>
</dbReference>
<accession>A0A2H8TWC6</accession>
<feature type="domain" description="Post-SET" evidence="11">
    <location>
        <begin position="84"/>
        <end position="100"/>
    </location>
</feature>
<proteinExistence type="predicted"/>
<dbReference type="GO" id="GO:0005694">
    <property type="term" value="C:chromosome"/>
    <property type="evidence" value="ECO:0007669"/>
    <property type="project" value="InterPro"/>
</dbReference>
<dbReference type="SUPFAM" id="SSF82199">
    <property type="entry name" value="SET domain"/>
    <property type="match status" value="1"/>
</dbReference>
<evidence type="ECO:0000256" key="3">
    <source>
        <dbReference type="ARBA" id="ARBA00022603"/>
    </source>
</evidence>
<dbReference type="Pfam" id="PF08236">
    <property type="entry name" value="SRI"/>
    <property type="match status" value="1"/>
</dbReference>
<dbReference type="Gene3D" id="1.10.1740.100">
    <property type="entry name" value="Set2, Rpb1 interacting domain"/>
    <property type="match status" value="1"/>
</dbReference>
<dbReference type="EC" id="2.1.1.359" evidence="2"/>
<evidence type="ECO:0000256" key="5">
    <source>
        <dbReference type="ARBA" id="ARBA00022691"/>
    </source>
</evidence>
<dbReference type="InterPro" id="IPR001214">
    <property type="entry name" value="SET_dom"/>
</dbReference>
<name>A0A2H8TWC6_9HEMI</name>
<evidence type="ECO:0000256" key="9">
    <source>
        <dbReference type="SAM" id="MobiDB-lite"/>
    </source>
</evidence>
<sequence>MCNRLTKKEYKNLNYMVQLNPDEIIDSTSKGNVTRFINHSCDPNSVGEKWHVLGQSRIGFFSTRPIRKGEEITFDYSFQVFGDGAQICYCGSSKCRGYINKSSQIVDHNSSEDSESANDNTSISKLEEKKNLEKRTANNDENKLRELRRQLTDIAKLKTGLKADQEMATLNLNRLMVHITDSVSRLHVLTFIQEHDMNKRLFMDFSGLSIIHNWMTSNENESFKLMILEILAELPITNRNTITKSKVLDVVAEWAEIPQDIKTKIESLEYPATEIKNHCQEIDRFLPNDNEMINSLVKKSRALWKKWIVLKMVFRIPKKIDQHKRITEINSSKVIDDCYQSSLNITTFNRNTFRHSKKYIKKVRNQRTIFLDRTQLRKENRFKVDQERQKMFKKKVMDDWYEKNERVVNKNLDENYLQHSQILNFHNCNNLTFNNNNGISEQTRWDFSSQATHIDQNSIINYNVTNSSLNYIPPQALQQSLIQFPQYSYVQSQALSNYHLVNQPIFSNTHPPQTSSQPSIKQLQNITLLNNKPVHQNIESPNMSPTKNLIKLAETNVFNLINDSLRKHYNPDKNKVVNSEIEHSKKPCIRAVQSGADLLARIKVISNSFKNQPSKLITVKNLKQKNSNTKIEKIPSSEIKLKTICDKNNRIVFINEETNMTSKTLSEDLVPIPEKIKISKENKFANAIFNSLLKKVLVPDYENSVPKTFVSKTLDSNIITYHETDKEIELYNNMKPKVLKKTVGHIKTKNGFAPVLKRQWGIKLKGLKRNRNEIPATKRNIMRKGSIHRSALKNCLVNITKSALKRQSSINVDDYLKRPKEKRVTFWIEGETSPNLSHSEVRPINLNQNTVKQKPLMKCHPFEIRNEPKSIFQPSTSDIQNGDNLQIPGLDSTNDQIIPPIVAKFKASRNRRIHLRDKSIELDQLRSQRKHKIPISMMSLSVDVLKLIPDNRKEMKKVIDYYHSMATVIVKTLGSYAKKTCQQGRIRSDEDFKYLAKKINENVLLKELQLKKVDKLKISDSTKDKVAEYIRKYMSRFGEVYKRKPNEQINHKSK</sequence>
<dbReference type="Gene3D" id="2.170.270.10">
    <property type="entry name" value="SET domain"/>
    <property type="match status" value="1"/>
</dbReference>
<dbReference type="OrthoDB" id="308383at2759"/>
<comment type="subcellular location">
    <subcellularLocation>
        <location evidence="1">Nucleus</location>
    </subcellularLocation>
</comment>
<dbReference type="SMART" id="SM00317">
    <property type="entry name" value="SET"/>
    <property type="match status" value="1"/>
</dbReference>
<reference evidence="12" key="1">
    <citation type="submission" date="2017-10" db="EMBL/GenBank/DDBJ databases">
        <title>Transcriptome Assembly of Sugarcane Aphid Adults.</title>
        <authorList>
            <person name="Scully E.D."/>
            <person name="Palmer N.A."/>
            <person name="Geib S.M."/>
            <person name="Sarath G."/>
            <person name="Sattler S.E."/>
        </authorList>
    </citation>
    <scope>NUCLEOTIDE SEQUENCE</scope>
    <source>
        <tissue evidence="12">Whole body</tissue>
    </source>
</reference>
<dbReference type="PROSITE" id="PS50280">
    <property type="entry name" value="SET"/>
    <property type="match status" value="1"/>
</dbReference>
<protein>
    <recommendedName>
        <fullName evidence="2">[histone H3]-lysine(36) N-trimethyltransferase</fullName>
        <ecNumber evidence="2">2.1.1.359</ecNumber>
    </recommendedName>
</protein>
<keyword evidence="4 12" id="KW-0808">Transferase</keyword>
<gene>
    <name evidence="12" type="primary">SETD2_5</name>
</gene>
<dbReference type="EMBL" id="GFXV01006415">
    <property type="protein sequence ID" value="MBW18220.1"/>
    <property type="molecule type" value="Transcribed_RNA"/>
</dbReference>
<dbReference type="Pfam" id="PF00856">
    <property type="entry name" value="SET"/>
    <property type="match status" value="1"/>
</dbReference>
<dbReference type="GO" id="GO:0032259">
    <property type="term" value="P:methylation"/>
    <property type="evidence" value="ECO:0007669"/>
    <property type="project" value="UniProtKB-KW"/>
</dbReference>
<dbReference type="PROSITE" id="PS50868">
    <property type="entry name" value="POST_SET"/>
    <property type="match status" value="1"/>
</dbReference>
<dbReference type="InterPro" id="IPR046341">
    <property type="entry name" value="SET_dom_sf"/>
</dbReference>
<feature type="compositionally biased region" description="Basic and acidic residues" evidence="9">
    <location>
        <begin position="125"/>
        <end position="143"/>
    </location>
</feature>
<dbReference type="GO" id="GO:0140955">
    <property type="term" value="F:histone H3K36 trimethyltransferase activity"/>
    <property type="evidence" value="ECO:0007669"/>
    <property type="project" value="UniProtKB-EC"/>
</dbReference>
<evidence type="ECO:0000256" key="8">
    <source>
        <dbReference type="ARBA" id="ARBA00023242"/>
    </source>
</evidence>
<evidence type="ECO:0000259" key="10">
    <source>
        <dbReference type="PROSITE" id="PS50280"/>
    </source>
</evidence>
<dbReference type="InterPro" id="IPR003616">
    <property type="entry name" value="Post-SET_dom"/>
</dbReference>
<evidence type="ECO:0000256" key="7">
    <source>
        <dbReference type="ARBA" id="ARBA00023163"/>
    </source>
</evidence>
<feature type="region of interest" description="Disordered" evidence="9">
    <location>
        <begin position="107"/>
        <end position="143"/>
    </location>
</feature>
<keyword evidence="7" id="KW-0804">Transcription</keyword>
<evidence type="ECO:0000256" key="2">
    <source>
        <dbReference type="ARBA" id="ARBA00012178"/>
    </source>
</evidence>
<keyword evidence="3 12" id="KW-0489">Methyltransferase</keyword>